<dbReference type="GO" id="GO:0000150">
    <property type="term" value="F:DNA strand exchange activity"/>
    <property type="evidence" value="ECO:0007669"/>
    <property type="project" value="InterPro"/>
</dbReference>
<comment type="similarity">
    <text evidence="1">Belongs to the site-specific recombinase resolvase family.</text>
</comment>
<dbReference type="InterPro" id="IPR006119">
    <property type="entry name" value="Resolv_N"/>
</dbReference>
<dbReference type="EMBL" id="JAKRRX010000252">
    <property type="protein sequence ID" value="MCW8336470.1"/>
    <property type="molecule type" value="Genomic_DNA"/>
</dbReference>
<accession>A0A9X3CKH0</accession>
<dbReference type="RefSeq" id="WP_265689562.1">
    <property type="nucleotide sequence ID" value="NZ_JAKRRX010000252.1"/>
</dbReference>
<dbReference type="PROSITE" id="PS51736">
    <property type="entry name" value="RECOMBINASES_3"/>
    <property type="match status" value="1"/>
</dbReference>
<dbReference type="InterPro" id="IPR036162">
    <property type="entry name" value="Resolvase-like_N_sf"/>
</dbReference>
<evidence type="ECO:0000313" key="3">
    <source>
        <dbReference type="EMBL" id="MCW8336470.1"/>
    </source>
</evidence>
<keyword evidence="4" id="KW-1185">Reference proteome</keyword>
<sequence length="183" mass="20300">MKLAYLRTSSIDQNLARQQYLSDEADKTFSEQVSGKDTNRPELQRMLGELRAGDTVIVHDISRLARSLGDLNNLIQEINGKGAAVEFKKEGLVFTADKSSPTNELMLNVLGAIYQFERAISKERQAEGIAKAKAEGRMNGRPKNVRQQSDIKKHLLEGVSIRKTAELVGCGVSTVQRVKKVMV</sequence>
<dbReference type="SUPFAM" id="SSF53041">
    <property type="entry name" value="Resolvase-like"/>
    <property type="match status" value="1"/>
</dbReference>
<dbReference type="SMART" id="SM00857">
    <property type="entry name" value="Resolvase"/>
    <property type="match status" value="1"/>
</dbReference>
<name>A0A9X3CKH0_9VIBR</name>
<evidence type="ECO:0000313" key="4">
    <source>
        <dbReference type="Proteomes" id="UP001155586"/>
    </source>
</evidence>
<dbReference type="Gene3D" id="3.40.50.1390">
    <property type="entry name" value="Resolvase, N-terminal catalytic domain"/>
    <property type="match status" value="1"/>
</dbReference>
<dbReference type="GO" id="GO:0003677">
    <property type="term" value="F:DNA binding"/>
    <property type="evidence" value="ECO:0007669"/>
    <property type="project" value="InterPro"/>
</dbReference>
<dbReference type="InterPro" id="IPR050639">
    <property type="entry name" value="SSR_resolvase"/>
</dbReference>
<dbReference type="CDD" id="cd03768">
    <property type="entry name" value="SR_ResInv"/>
    <property type="match status" value="1"/>
</dbReference>
<reference evidence="3" key="1">
    <citation type="submission" date="2022-02" db="EMBL/GenBank/DDBJ databases">
        <title>Vibrio sp. nov., a new bacterium isolated from Bohai sea, China.</title>
        <authorList>
            <person name="Yuan Y."/>
        </authorList>
    </citation>
    <scope>NUCLEOTIDE SEQUENCE</scope>
    <source>
        <strain evidence="3">DBSS07</strain>
    </source>
</reference>
<evidence type="ECO:0000256" key="1">
    <source>
        <dbReference type="ARBA" id="ARBA00009913"/>
    </source>
</evidence>
<dbReference type="PANTHER" id="PTHR30461:SF26">
    <property type="entry name" value="RESOLVASE HOMOLOG YNEB"/>
    <property type="match status" value="1"/>
</dbReference>
<evidence type="ECO:0000259" key="2">
    <source>
        <dbReference type="PROSITE" id="PS51736"/>
    </source>
</evidence>
<organism evidence="3 4">
    <name type="scientific">Vibrio paucivorans</name>
    <dbReference type="NCBI Taxonomy" id="2829489"/>
    <lineage>
        <taxon>Bacteria</taxon>
        <taxon>Pseudomonadati</taxon>
        <taxon>Pseudomonadota</taxon>
        <taxon>Gammaproteobacteria</taxon>
        <taxon>Vibrionales</taxon>
        <taxon>Vibrionaceae</taxon>
        <taxon>Vibrio</taxon>
    </lineage>
</organism>
<dbReference type="AlphaFoldDB" id="A0A9X3CKH0"/>
<dbReference type="PANTHER" id="PTHR30461">
    <property type="entry name" value="DNA-INVERTASE FROM LAMBDOID PROPHAGE"/>
    <property type="match status" value="1"/>
</dbReference>
<gene>
    <name evidence="3" type="ORF">MD483_21925</name>
</gene>
<proteinExistence type="inferred from homology"/>
<feature type="domain" description="Resolvase/invertase-type recombinase catalytic" evidence="2">
    <location>
        <begin position="1"/>
        <end position="136"/>
    </location>
</feature>
<comment type="caution">
    <text evidence="3">The sequence shown here is derived from an EMBL/GenBank/DDBJ whole genome shotgun (WGS) entry which is preliminary data.</text>
</comment>
<protein>
    <submittedName>
        <fullName evidence="3">Recombinase family protein</fullName>
    </submittedName>
</protein>
<dbReference type="Proteomes" id="UP001155586">
    <property type="component" value="Unassembled WGS sequence"/>
</dbReference>
<dbReference type="Pfam" id="PF00239">
    <property type="entry name" value="Resolvase"/>
    <property type="match status" value="1"/>
</dbReference>